<accession>B9TPL0</accession>
<dbReference type="EMBL" id="EQ996035">
    <property type="protein sequence ID" value="EEF22204.1"/>
    <property type="molecule type" value="Genomic_DNA"/>
</dbReference>
<sequence length="254" mass="26349">MSPLMRRMPWLRSACSMCRSTSSLKSASAPPRRIRSPCSTPSTTSAALRNSVRPRNTGPSCSSAVSVVNSFIVEPGAMLCCGLCDTSTVSPRRTMTPAASGGMFDDCISRATGSGRSAAQAAMALAAISAVTTIWRNSLVEEDIGNRNRGKHAGQVGDQAAGDRVARLADADRAEIQRDDVEGGIGRALEHAGQAADKGIDAIGLHGVDHHGLGGAAAQWLHQCGRQGADEIGVDAEVAEQPAEALHHEAQQAG</sequence>
<evidence type="ECO:0000256" key="1">
    <source>
        <dbReference type="SAM" id="MobiDB-lite"/>
    </source>
</evidence>
<feature type="region of interest" description="Disordered" evidence="1">
    <location>
        <begin position="23"/>
        <end position="59"/>
    </location>
</feature>
<feature type="non-terminal residue" evidence="2">
    <location>
        <position position="254"/>
    </location>
</feature>
<dbReference type="AlphaFoldDB" id="B9TPL0"/>
<dbReference type="Proteomes" id="UP000008311">
    <property type="component" value="Unassembled WGS sequence"/>
</dbReference>
<feature type="compositionally biased region" description="Low complexity" evidence="1">
    <location>
        <begin position="36"/>
        <end position="45"/>
    </location>
</feature>
<proteinExistence type="predicted"/>
<protein>
    <submittedName>
        <fullName evidence="2">Uncharacterized protein</fullName>
    </submittedName>
</protein>
<name>B9TPL0_RICCO</name>
<keyword evidence="3" id="KW-1185">Reference proteome</keyword>
<reference evidence="3" key="1">
    <citation type="journal article" date="2010" name="Nat. Biotechnol.">
        <title>Draft genome sequence of the oilseed species Ricinus communis.</title>
        <authorList>
            <person name="Chan A.P."/>
            <person name="Crabtree J."/>
            <person name="Zhao Q."/>
            <person name="Lorenzi H."/>
            <person name="Orvis J."/>
            <person name="Puiu D."/>
            <person name="Melake-Berhan A."/>
            <person name="Jones K.M."/>
            <person name="Redman J."/>
            <person name="Chen G."/>
            <person name="Cahoon E.B."/>
            <person name="Gedil M."/>
            <person name="Stanke M."/>
            <person name="Haas B.J."/>
            <person name="Wortman J.R."/>
            <person name="Fraser-Liggett C.M."/>
            <person name="Ravel J."/>
            <person name="Rabinowicz P.D."/>
        </authorList>
    </citation>
    <scope>NUCLEOTIDE SEQUENCE [LARGE SCALE GENOMIC DNA]</scope>
    <source>
        <strain evidence="3">cv. Hale</strain>
    </source>
</reference>
<organism evidence="2 3">
    <name type="scientific">Ricinus communis</name>
    <name type="common">Castor bean</name>
    <dbReference type="NCBI Taxonomy" id="3988"/>
    <lineage>
        <taxon>Eukaryota</taxon>
        <taxon>Viridiplantae</taxon>
        <taxon>Streptophyta</taxon>
        <taxon>Embryophyta</taxon>
        <taxon>Tracheophyta</taxon>
        <taxon>Spermatophyta</taxon>
        <taxon>Magnoliopsida</taxon>
        <taxon>eudicotyledons</taxon>
        <taxon>Gunneridae</taxon>
        <taxon>Pentapetalae</taxon>
        <taxon>rosids</taxon>
        <taxon>fabids</taxon>
        <taxon>Malpighiales</taxon>
        <taxon>Euphorbiaceae</taxon>
        <taxon>Acalyphoideae</taxon>
        <taxon>Acalypheae</taxon>
        <taxon>Ricinus</taxon>
    </lineage>
</organism>
<evidence type="ECO:0000313" key="2">
    <source>
        <dbReference type="EMBL" id="EEF22204.1"/>
    </source>
</evidence>
<dbReference type="InParanoid" id="B9TPL0"/>
<gene>
    <name evidence="2" type="ORF">RCOM_1977100</name>
</gene>
<evidence type="ECO:0000313" key="3">
    <source>
        <dbReference type="Proteomes" id="UP000008311"/>
    </source>
</evidence>